<evidence type="ECO:0000313" key="2">
    <source>
        <dbReference type="EMBL" id="OTG20379.1"/>
    </source>
</evidence>
<dbReference type="AlphaFoldDB" id="A0A251UBC6"/>
<accession>A0A251UBC6</accession>
<dbReference type="InParanoid" id="A0A251UBC6"/>
<proteinExistence type="predicted"/>
<sequence length="73" mass="8712">MENGLGKEAGQTKQIRRKSVLRMRGECRESRMKIKHRARTEHTLNKASATLFCRYSKRRIKSHYVYHLNCKSF</sequence>
<feature type="region of interest" description="Disordered" evidence="1">
    <location>
        <begin position="1"/>
        <end position="22"/>
    </location>
</feature>
<dbReference type="EMBL" id="CM007896">
    <property type="protein sequence ID" value="OTG20379.1"/>
    <property type="molecule type" value="Genomic_DNA"/>
</dbReference>
<protein>
    <submittedName>
        <fullName evidence="2">Uncharacterized protein</fullName>
    </submittedName>
</protein>
<reference evidence="3" key="1">
    <citation type="journal article" date="2017" name="Nature">
        <title>The sunflower genome provides insights into oil metabolism, flowering and Asterid evolution.</title>
        <authorList>
            <person name="Badouin H."/>
            <person name="Gouzy J."/>
            <person name="Grassa C.J."/>
            <person name="Murat F."/>
            <person name="Staton S.E."/>
            <person name="Cottret L."/>
            <person name="Lelandais-Briere C."/>
            <person name="Owens G.L."/>
            <person name="Carrere S."/>
            <person name="Mayjonade B."/>
            <person name="Legrand L."/>
            <person name="Gill N."/>
            <person name="Kane N.C."/>
            <person name="Bowers J.E."/>
            <person name="Hubner S."/>
            <person name="Bellec A."/>
            <person name="Berard A."/>
            <person name="Berges H."/>
            <person name="Blanchet N."/>
            <person name="Boniface M.C."/>
            <person name="Brunel D."/>
            <person name="Catrice O."/>
            <person name="Chaidir N."/>
            <person name="Claudel C."/>
            <person name="Donnadieu C."/>
            <person name="Faraut T."/>
            <person name="Fievet G."/>
            <person name="Helmstetter N."/>
            <person name="King M."/>
            <person name="Knapp S.J."/>
            <person name="Lai Z."/>
            <person name="Le Paslier M.C."/>
            <person name="Lippi Y."/>
            <person name="Lorenzon L."/>
            <person name="Mandel J.R."/>
            <person name="Marage G."/>
            <person name="Marchand G."/>
            <person name="Marquand E."/>
            <person name="Bret-Mestries E."/>
            <person name="Morien E."/>
            <person name="Nambeesan S."/>
            <person name="Nguyen T."/>
            <person name="Pegot-Espagnet P."/>
            <person name="Pouilly N."/>
            <person name="Raftis F."/>
            <person name="Sallet E."/>
            <person name="Schiex T."/>
            <person name="Thomas J."/>
            <person name="Vandecasteele C."/>
            <person name="Vares D."/>
            <person name="Vear F."/>
            <person name="Vautrin S."/>
            <person name="Crespi M."/>
            <person name="Mangin B."/>
            <person name="Burke J.M."/>
            <person name="Salse J."/>
            <person name="Munos S."/>
            <person name="Vincourt P."/>
            <person name="Rieseberg L.H."/>
            <person name="Langlade N.B."/>
        </authorList>
    </citation>
    <scope>NUCLEOTIDE SEQUENCE [LARGE SCALE GENOMIC DNA]</scope>
    <source>
        <strain evidence="3">cv. SF193</strain>
    </source>
</reference>
<organism evidence="2 3">
    <name type="scientific">Helianthus annuus</name>
    <name type="common">Common sunflower</name>
    <dbReference type="NCBI Taxonomy" id="4232"/>
    <lineage>
        <taxon>Eukaryota</taxon>
        <taxon>Viridiplantae</taxon>
        <taxon>Streptophyta</taxon>
        <taxon>Embryophyta</taxon>
        <taxon>Tracheophyta</taxon>
        <taxon>Spermatophyta</taxon>
        <taxon>Magnoliopsida</taxon>
        <taxon>eudicotyledons</taxon>
        <taxon>Gunneridae</taxon>
        <taxon>Pentapetalae</taxon>
        <taxon>asterids</taxon>
        <taxon>campanulids</taxon>
        <taxon>Asterales</taxon>
        <taxon>Asteraceae</taxon>
        <taxon>Asteroideae</taxon>
        <taxon>Heliantheae alliance</taxon>
        <taxon>Heliantheae</taxon>
        <taxon>Helianthus</taxon>
    </lineage>
</organism>
<evidence type="ECO:0000313" key="3">
    <source>
        <dbReference type="Proteomes" id="UP000215914"/>
    </source>
</evidence>
<keyword evidence="3" id="KW-1185">Reference proteome</keyword>
<name>A0A251UBC6_HELAN</name>
<dbReference type="Proteomes" id="UP000215914">
    <property type="component" value="Chromosome 7"/>
</dbReference>
<gene>
    <name evidence="2" type="ORF">HannXRQ_Chr07g0192391</name>
</gene>
<evidence type="ECO:0000256" key="1">
    <source>
        <dbReference type="SAM" id="MobiDB-lite"/>
    </source>
</evidence>